<dbReference type="Gene3D" id="3.90.470.10">
    <property type="entry name" value="Ribosomal protein L22/L17"/>
    <property type="match status" value="1"/>
</dbReference>
<dbReference type="FunFam" id="3.90.470.10:FF:000017">
    <property type="entry name" value="54S ribosomal protein L22, mitochondrial"/>
    <property type="match status" value="1"/>
</dbReference>
<comment type="similarity">
    <text evidence="1 4">Belongs to the universal ribosomal protein uL22 family.</text>
</comment>
<proteinExistence type="inferred from homology"/>
<evidence type="ECO:0000313" key="7">
    <source>
        <dbReference type="Proteomes" id="UP000269539"/>
    </source>
</evidence>
<evidence type="ECO:0000256" key="5">
    <source>
        <dbReference type="SAM" id="MobiDB-lite"/>
    </source>
</evidence>
<dbReference type="AlphaFoldDB" id="A0A3M7F1Z0"/>
<dbReference type="Pfam" id="PF00237">
    <property type="entry name" value="Ribosomal_L22"/>
    <property type="match status" value="2"/>
</dbReference>
<dbReference type="InterPro" id="IPR047867">
    <property type="entry name" value="Ribosomal_uL22_bac/org-type"/>
</dbReference>
<evidence type="ECO:0008006" key="8">
    <source>
        <dbReference type="Google" id="ProtNLM"/>
    </source>
</evidence>
<name>A0A3M7F1Z0_HORWE</name>
<evidence type="ECO:0000313" key="6">
    <source>
        <dbReference type="EMBL" id="RMY82566.1"/>
    </source>
</evidence>
<dbReference type="InterPro" id="IPR036394">
    <property type="entry name" value="Ribosomal_uL22_sf"/>
</dbReference>
<comment type="caution">
    <text evidence="6">The sequence shown here is derived from an EMBL/GenBank/DDBJ whole genome shotgun (WGS) entry which is preliminary data.</text>
</comment>
<evidence type="ECO:0000256" key="2">
    <source>
        <dbReference type="ARBA" id="ARBA00022980"/>
    </source>
</evidence>
<organism evidence="6 7">
    <name type="scientific">Hortaea werneckii</name>
    <name type="common">Black yeast</name>
    <name type="synonym">Cladosporium werneckii</name>
    <dbReference type="NCBI Taxonomy" id="91943"/>
    <lineage>
        <taxon>Eukaryota</taxon>
        <taxon>Fungi</taxon>
        <taxon>Dikarya</taxon>
        <taxon>Ascomycota</taxon>
        <taxon>Pezizomycotina</taxon>
        <taxon>Dothideomycetes</taxon>
        <taxon>Dothideomycetidae</taxon>
        <taxon>Mycosphaerellales</taxon>
        <taxon>Teratosphaeriaceae</taxon>
        <taxon>Hortaea</taxon>
    </lineage>
</organism>
<evidence type="ECO:0000256" key="4">
    <source>
        <dbReference type="RuleBase" id="RU004005"/>
    </source>
</evidence>
<evidence type="ECO:0000256" key="1">
    <source>
        <dbReference type="ARBA" id="ARBA00009451"/>
    </source>
</evidence>
<dbReference type="GO" id="GO:0015934">
    <property type="term" value="C:large ribosomal subunit"/>
    <property type="evidence" value="ECO:0007669"/>
    <property type="project" value="InterPro"/>
</dbReference>
<dbReference type="GO" id="GO:0003735">
    <property type="term" value="F:structural constituent of ribosome"/>
    <property type="evidence" value="ECO:0007669"/>
    <property type="project" value="InterPro"/>
</dbReference>
<protein>
    <recommendedName>
        <fullName evidence="8">Ribosomal protein L22</fullName>
    </recommendedName>
</protein>
<accession>A0A3M7F1Z0</accession>
<sequence>MSPKRSAGCGESAGCHAEWVLLKGRRKQDHRIAIALQACQLVPAACLSQQSKRIRAATPATAIPVLRRDVQFSRDSRLTRLEENNRPIVDGNECLFCQNLPIRPRVQHQQQRTAVFGRGKSENATTTEAQPSKNPVLDEYHRKNPSAPSAQPQERPVPGDLAASSIFEDDRRAQRQQEEYAAAADGGDAGNTKVGGKARDPNNMLRVLDPDPNSRERWERKKVIQMVRRGGRLTDQQVIKRTEREHLVKSQNFKTSVKKLGMLARQIQGKTIEDAIVQMRFSKKKIAQDILKQLEYARDEAVIMRGMGLGGVDRAAEENLNDTSPTVSGVEPMIPGRAEGKETPLQIQLKNGKRHTVADASKIYIDQAWVGRGPYGQLPDFRARGNTNILRTPWTSLTVLLKEEATRIREYEEREEKRRKAKVGKNLWVPLPDRPVQWQRQWYTF</sequence>
<keyword evidence="3 4" id="KW-0687">Ribonucleoprotein</keyword>
<dbReference type="EMBL" id="QWIO01000894">
    <property type="protein sequence ID" value="RMY82566.1"/>
    <property type="molecule type" value="Genomic_DNA"/>
</dbReference>
<dbReference type="InterPro" id="IPR001063">
    <property type="entry name" value="Ribosomal_uL22"/>
</dbReference>
<dbReference type="GO" id="GO:0006412">
    <property type="term" value="P:translation"/>
    <property type="evidence" value="ECO:0007669"/>
    <property type="project" value="InterPro"/>
</dbReference>
<keyword evidence="2 4" id="KW-0689">Ribosomal protein</keyword>
<dbReference type="PANTHER" id="PTHR13501:SF10">
    <property type="entry name" value="LARGE RIBOSOMAL SUBUNIT PROTEIN UL22M"/>
    <property type="match status" value="1"/>
</dbReference>
<dbReference type="Proteomes" id="UP000269539">
    <property type="component" value="Unassembled WGS sequence"/>
</dbReference>
<feature type="region of interest" description="Disordered" evidence="5">
    <location>
        <begin position="107"/>
        <end position="214"/>
    </location>
</feature>
<feature type="compositionally biased region" description="Basic and acidic residues" evidence="5">
    <location>
        <begin position="168"/>
        <end position="178"/>
    </location>
</feature>
<evidence type="ECO:0000256" key="3">
    <source>
        <dbReference type="ARBA" id="ARBA00023274"/>
    </source>
</evidence>
<dbReference type="PANTHER" id="PTHR13501">
    <property type="entry name" value="CHLOROPLAST 50S RIBOSOMAL PROTEIN L22-RELATED"/>
    <property type="match status" value="1"/>
</dbReference>
<reference evidence="6 7" key="1">
    <citation type="journal article" date="2018" name="BMC Genomics">
        <title>Genomic evidence for intraspecific hybridization in a clonal and extremely halotolerant yeast.</title>
        <authorList>
            <person name="Gostincar C."/>
            <person name="Stajich J.E."/>
            <person name="Zupancic J."/>
            <person name="Zalar P."/>
            <person name="Gunde-Cimerman N."/>
        </authorList>
    </citation>
    <scope>NUCLEOTIDE SEQUENCE [LARGE SCALE GENOMIC DNA]</scope>
    <source>
        <strain evidence="6 7">EXF-10513</strain>
    </source>
</reference>
<dbReference type="SUPFAM" id="SSF54843">
    <property type="entry name" value="Ribosomal protein L22"/>
    <property type="match status" value="1"/>
</dbReference>
<gene>
    <name evidence="6" type="ORF">D0864_08029</name>
</gene>
<feature type="compositionally biased region" description="Polar residues" evidence="5">
    <location>
        <begin position="122"/>
        <end position="133"/>
    </location>
</feature>